<dbReference type="InterPro" id="IPR014777">
    <property type="entry name" value="4pyrrole_Mease_sub1"/>
</dbReference>
<dbReference type="PANTHER" id="PTHR45790:SF6">
    <property type="entry name" value="UROPORPHYRINOGEN-III C-METHYLTRANSFERASE"/>
    <property type="match status" value="1"/>
</dbReference>
<dbReference type="Gene3D" id="3.30.950.10">
    <property type="entry name" value="Methyltransferase, Cobalt-precorrin-4 Transmethylase, Domain 2"/>
    <property type="match status" value="1"/>
</dbReference>
<comment type="similarity">
    <text evidence="1">Belongs to the precorrin methyltransferase family.</text>
</comment>
<evidence type="ECO:0000256" key="1">
    <source>
        <dbReference type="ARBA" id="ARBA00005879"/>
    </source>
</evidence>
<evidence type="ECO:0000313" key="12">
    <source>
        <dbReference type="EMBL" id="CAD8503617.1"/>
    </source>
</evidence>
<dbReference type="InterPro" id="IPR035996">
    <property type="entry name" value="4pyrrol_Methylase_sf"/>
</dbReference>
<evidence type="ECO:0000259" key="11">
    <source>
        <dbReference type="Pfam" id="PF00590"/>
    </source>
</evidence>
<gene>
    <name evidence="12" type="ORF">HPHI1048_LOCUS21076</name>
</gene>
<evidence type="ECO:0000256" key="10">
    <source>
        <dbReference type="SAM" id="SignalP"/>
    </source>
</evidence>
<keyword evidence="7" id="KW-0486">Methionine biosynthesis</keyword>
<dbReference type="InterPro" id="IPR014776">
    <property type="entry name" value="4pyrrole_Mease_sub2"/>
</dbReference>
<protein>
    <recommendedName>
        <fullName evidence="2">uroporphyrinogen-III C-methyltransferase</fullName>
        <ecNumber evidence="2">2.1.1.107</ecNumber>
    </recommendedName>
</protein>
<dbReference type="EC" id="2.1.1.107" evidence="2"/>
<dbReference type="Gene3D" id="3.40.1010.10">
    <property type="entry name" value="Cobalt-precorrin-4 Transmethylase, Domain 1"/>
    <property type="match status" value="1"/>
</dbReference>
<dbReference type="NCBIfam" id="TIGR01469">
    <property type="entry name" value="cobA_cysG_Cterm"/>
    <property type="match status" value="1"/>
</dbReference>
<organism evidence="12">
    <name type="scientific">Hanusia phi</name>
    <dbReference type="NCBI Taxonomy" id="3032"/>
    <lineage>
        <taxon>Eukaryota</taxon>
        <taxon>Cryptophyceae</taxon>
        <taxon>Pyrenomonadales</taxon>
        <taxon>Geminigeraceae</taxon>
        <taxon>Hanusia</taxon>
    </lineage>
</organism>
<dbReference type="Pfam" id="PF00590">
    <property type="entry name" value="TP_methylase"/>
    <property type="match status" value="1"/>
</dbReference>
<keyword evidence="6" id="KW-0949">S-adenosyl-L-methionine</keyword>
<dbReference type="PANTHER" id="PTHR45790">
    <property type="entry name" value="SIROHEME SYNTHASE-RELATED"/>
    <property type="match status" value="1"/>
</dbReference>
<dbReference type="NCBIfam" id="NF004790">
    <property type="entry name" value="PRK06136.1"/>
    <property type="match status" value="1"/>
</dbReference>
<evidence type="ECO:0000256" key="4">
    <source>
        <dbReference type="ARBA" id="ARBA00022605"/>
    </source>
</evidence>
<keyword evidence="5" id="KW-0808">Transferase</keyword>
<evidence type="ECO:0000256" key="6">
    <source>
        <dbReference type="ARBA" id="ARBA00022691"/>
    </source>
</evidence>
<feature type="chain" id="PRO_5031109433" description="uroporphyrinogen-III C-methyltransferase" evidence="10">
    <location>
        <begin position="25"/>
        <end position="373"/>
    </location>
</feature>
<dbReference type="CDD" id="cd11642">
    <property type="entry name" value="SUMT"/>
    <property type="match status" value="1"/>
</dbReference>
<dbReference type="FunFam" id="3.30.950.10:FF:000005">
    <property type="entry name" value="Uroporphyrin-III c-methyltransferase, putative"/>
    <property type="match status" value="1"/>
</dbReference>
<evidence type="ECO:0000256" key="9">
    <source>
        <dbReference type="ARBA" id="ARBA00055636"/>
    </source>
</evidence>
<feature type="signal peptide" evidence="10">
    <location>
        <begin position="1"/>
        <end position="24"/>
    </location>
</feature>
<dbReference type="GO" id="GO:0004851">
    <property type="term" value="F:uroporphyrin-III C-methyltransferase activity"/>
    <property type="evidence" value="ECO:0007669"/>
    <property type="project" value="UniProtKB-EC"/>
</dbReference>
<dbReference type="FunFam" id="3.40.1010.10:FF:000006">
    <property type="entry name" value="Siroheme synthase, putative"/>
    <property type="match status" value="1"/>
</dbReference>
<sequence length="373" mass="40544">MVHPKRKMLARLIFFLSFYSSSCAFFTPEMLVYKNPRLQLSKSISLPCCRGRKLQIRMSEGTRWVPSSNSSLIEVGCINAKKDFFLHEEMLGITPDHVGGIGKLGSITLVGAGPGDPDLLTLGAFKAIQAADVVIADRLVSKEILSLIKCELKIAQKYPGCAHDAQNEIYRWCAEGLAEGKNIVRLKIGDPFVFGRGGEEVLELRKFGVEAKVIPGISSALAGPLAAGIPVTHRGVANRVVFCTGMGKEESVPDVPAYHPEQTCVFLMAVGRLEALTDDLTREGYPQSTPVGIIERATTPHERTIRGTISDIVNLAHEEQIRPPSVIVVGEAVNVLCKPEKQQQTIIPFRRSVKSVETFVTGTQGGEATGNSH</sequence>
<comment type="function">
    <text evidence="9">Siroheme synthase involved in methionine biosynthesis.</text>
</comment>
<dbReference type="InterPro" id="IPR000878">
    <property type="entry name" value="4pyrrol_Mease"/>
</dbReference>
<dbReference type="InterPro" id="IPR050161">
    <property type="entry name" value="Siro_Cobalamin_biosynth"/>
</dbReference>
<dbReference type="InterPro" id="IPR003043">
    <property type="entry name" value="Uropor_MeTrfase_CS"/>
</dbReference>
<evidence type="ECO:0000256" key="5">
    <source>
        <dbReference type="ARBA" id="ARBA00022679"/>
    </source>
</evidence>
<accession>A0A7S0HSB0</accession>
<dbReference type="GO" id="GO:0019354">
    <property type="term" value="P:siroheme biosynthetic process"/>
    <property type="evidence" value="ECO:0007669"/>
    <property type="project" value="InterPro"/>
</dbReference>
<evidence type="ECO:0000256" key="2">
    <source>
        <dbReference type="ARBA" id="ARBA00012162"/>
    </source>
</evidence>
<evidence type="ECO:0000256" key="8">
    <source>
        <dbReference type="ARBA" id="ARBA00052360"/>
    </source>
</evidence>
<reference evidence="12" key="1">
    <citation type="submission" date="2021-01" db="EMBL/GenBank/DDBJ databases">
        <authorList>
            <person name="Corre E."/>
            <person name="Pelletier E."/>
            <person name="Niang G."/>
            <person name="Scheremetjew M."/>
            <person name="Finn R."/>
            <person name="Kale V."/>
            <person name="Holt S."/>
            <person name="Cochrane G."/>
            <person name="Meng A."/>
            <person name="Brown T."/>
            <person name="Cohen L."/>
        </authorList>
    </citation>
    <scope>NUCLEOTIDE SEQUENCE</scope>
    <source>
        <strain evidence="12">CCMP325</strain>
    </source>
</reference>
<dbReference type="GO" id="GO:0032259">
    <property type="term" value="P:methylation"/>
    <property type="evidence" value="ECO:0007669"/>
    <property type="project" value="UniProtKB-KW"/>
</dbReference>
<dbReference type="PROSITE" id="PS00839">
    <property type="entry name" value="SUMT_1"/>
    <property type="match status" value="1"/>
</dbReference>
<dbReference type="AlphaFoldDB" id="A0A7S0HSB0"/>
<keyword evidence="4" id="KW-0028">Amino-acid biosynthesis</keyword>
<evidence type="ECO:0000256" key="3">
    <source>
        <dbReference type="ARBA" id="ARBA00022603"/>
    </source>
</evidence>
<dbReference type="InterPro" id="IPR006366">
    <property type="entry name" value="CobA/CysG_C"/>
</dbReference>
<keyword evidence="10" id="KW-0732">Signal</keyword>
<proteinExistence type="inferred from homology"/>
<dbReference type="GO" id="GO:0009086">
    <property type="term" value="P:methionine biosynthetic process"/>
    <property type="evidence" value="ECO:0007669"/>
    <property type="project" value="UniProtKB-KW"/>
</dbReference>
<dbReference type="EMBL" id="HBEO01031101">
    <property type="protein sequence ID" value="CAD8503617.1"/>
    <property type="molecule type" value="Transcribed_RNA"/>
</dbReference>
<evidence type="ECO:0000256" key="7">
    <source>
        <dbReference type="ARBA" id="ARBA00023167"/>
    </source>
</evidence>
<dbReference type="SUPFAM" id="SSF53790">
    <property type="entry name" value="Tetrapyrrole methylase"/>
    <property type="match status" value="1"/>
</dbReference>
<keyword evidence="3" id="KW-0489">Methyltransferase</keyword>
<name>A0A7S0HSB0_9CRYP</name>
<feature type="domain" description="Tetrapyrrole methylase" evidence="11">
    <location>
        <begin position="107"/>
        <end position="312"/>
    </location>
</feature>
<comment type="catalytic activity">
    <reaction evidence="8">
        <text>uroporphyrinogen III + 2 S-adenosyl-L-methionine = precorrin-2 + 2 S-adenosyl-L-homocysteine + H(+)</text>
        <dbReference type="Rhea" id="RHEA:32459"/>
        <dbReference type="ChEBI" id="CHEBI:15378"/>
        <dbReference type="ChEBI" id="CHEBI:57308"/>
        <dbReference type="ChEBI" id="CHEBI:57856"/>
        <dbReference type="ChEBI" id="CHEBI:58827"/>
        <dbReference type="ChEBI" id="CHEBI:59789"/>
        <dbReference type="EC" id="2.1.1.107"/>
    </reaction>
</comment>